<sequence>MQVHSEVLQAEVFHLLHEVIHMVCGALDRILGAILKPEELGIHPQKIPEIEGHRGALGLT</sequence>
<proteinExistence type="predicted"/>
<organism evidence="1 2">
    <name type="scientific">Deinococcus cellulosilyticus (strain DSM 18568 / NBRC 106333 / KACC 11606 / 5516J-15)</name>
    <dbReference type="NCBI Taxonomy" id="1223518"/>
    <lineage>
        <taxon>Bacteria</taxon>
        <taxon>Thermotogati</taxon>
        <taxon>Deinococcota</taxon>
        <taxon>Deinococci</taxon>
        <taxon>Deinococcales</taxon>
        <taxon>Deinococcaceae</taxon>
        <taxon>Deinococcus</taxon>
    </lineage>
</organism>
<protein>
    <submittedName>
        <fullName evidence="1">Uncharacterized protein</fullName>
    </submittedName>
</protein>
<accession>A0A511NAP0</accession>
<dbReference type="Proteomes" id="UP000321306">
    <property type="component" value="Unassembled WGS sequence"/>
</dbReference>
<comment type="caution">
    <text evidence="1">The sequence shown here is derived from an EMBL/GenBank/DDBJ whole genome shotgun (WGS) entry which is preliminary data.</text>
</comment>
<evidence type="ECO:0000313" key="1">
    <source>
        <dbReference type="EMBL" id="GEM49870.1"/>
    </source>
</evidence>
<dbReference type="AlphaFoldDB" id="A0A511NAP0"/>
<name>A0A511NAP0_DEIC1</name>
<keyword evidence="2" id="KW-1185">Reference proteome</keyword>
<gene>
    <name evidence="1" type="ORF">DC3_55050</name>
</gene>
<evidence type="ECO:0000313" key="2">
    <source>
        <dbReference type="Proteomes" id="UP000321306"/>
    </source>
</evidence>
<reference evidence="1 2" key="1">
    <citation type="submission" date="2019-07" db="EMBL/GenBank/DDBJ databases">
        <title>Whole genome shotgun sequence of Deinococcus cellulosilyticus NBRC 106333.</title>
        <authorList>
            <person name="Hosoyama A."/>
            <person name="Uohara A."/>
            <person name="Ohji S."/>
            <person name="Ichikawa N."/>
        </authorList>
    </citation>
    <scope>NUCLEOTIDE SEQUENCE [LARGE SCALE GENOMIC DNA]</scope>
    <source>
        <strain evidence="1 2">NBRC 106333</strain>
    </source>
</reference>
<dbReference type="EMBL" id="BJXB01000046">
    <property type="protein sequence ID" value="GEM49870.1"/>
    <property type="molecule type" value="Genomic_DNA"/>
</dbReference>